<dbReference type="AlphaFoldDB" id="A0AAN8MLP7"/>
<comment type="caution">
    <text evidence="3">The sequence shown here is derived from an EMBL/GenBank/DDBJ whole genome shotgun (WGS) entry which is preliminary data.</text>
</comment>
<reference evidence="3 4" key="1">
    <citation type="submission" date="2019-10" db="EMBL/GenBank/DDBJ databases">
        <authorList>
            <person name="Palmer J.M."/>
        </authorList>
    </citation>
    <scope>NUCLEOTIDE SEQUENCE [LARGE SCALE GENOMIC DNA]</scope>
    <source>
        <strain evidence="3 4">TWF718</strain>
    </source>
</reference>
<accession>A0AAN8MLP7</accession>
<evidence type="ECO:0000256" key="1">
    <source>
        <dbReference type="SAM" id="MobiDB-lite"/>
    </source>
</evidence>
<evidence type="ECO:0000313" key="3">
    <source>
        <dbReference type="EMBL" id="KAK6339689.1"/>
    </source>
</evidence>
<feature type="chain" id="PRO_5042887032" evidence="2">
    <location>
        <begin position="22"/>
        <end position="363"/>
    </location>
</feature>
<dbReference type="Proteomes" id="UP001313282">
    <property type="component" value="Unassembled WGS sequence"/>
</dbReference>
<evidence type="ECO:0000256" key="2">
    <source>
        <dbReference type="SAM" id="SignalP"/>
    </source>
</evidence>
<feature type="compositionally biased region" description="Gly residues" evidence="1">
    <location>
        <begin position="303"/>
        <end position="314"/>
    </location>
</feature>
<gene>
    <name evidence="3" type="ORF">TWF718_009085</name>
</gene>
<evidence type="ECO:0000313" key="4">
    <source>
        <dbReference type="Proteomes" id="UP001313282"/>
    </source>
</evidence>
<protein>
    <submittedName>
        <fullName evidence="3">Uncharacterized protein</fullName>
    </submittedName>
</protein>
<feature type="compositionally biased region" description="Polar residues" evidence="1">
    <location>
        <begin position="318"/>
        <end position="339"/>
    </location>
</feature>
<sequence length="363" mass="38632">MHRAALLALGTTAILLKGAFAFPQTRRPSATTTAGLTNPTPLSGPNGSPPTQEVIRDIIDNVVCTDPVSGTTTTYKSHDIDIEATDSPPKHKLSKRGNCLPRMQEDNPGPNQILRPAAPMGIHYSQYRPPDDPGLVESVSVENLVAEPSVERSVVEVVRAGPGGGRDEVQDDQDGFDVRMDEYDGDGLEPGALGFERGIVDVPGGVSGGINGGYGPRANRRRLETGFDDIIQEALQEYAAVAENANDDESPDFQGAHSRPQEPNPINLDDSEYSIINEGTLDEMRRAVMHELASGYGSIGVNGVGEADGPGGDLGESPDTTDIPLQSVPTGQESQFQSAGDETIRLLWGDNRVDFGWPIPRGG</sequence>
<organism evidence="3 4">
    <name type="scientific">Orbilia javanica</name>
    <dbReference type="NCBI Taxonomy" id="47235"/>
    <lineage>
        <taxon>Eukaryota</taxon>
        <taxon>Fungi</taxon>
        <taxon>Dikarya</taxon>
        <taxon>Ascomycota</taxon>
        <taxon>Pezizomycotina</taxon>
        <taxon>Orbiliomycetes</taxon>
        <taxon>Orbiliales</taxon>
        <taxon>Orbiliaceae</taxon>
        <taxon>Orbilia</taxon>
    </lineage>
</organism>
<feature type="region of interest" description="Disordered" evidence="1">
    <location>
        <begin position="26"/>
        <end position="51"/>
    </location>
</feature>
<feature type="signal peptide" evidence="2">
    <location>
        <begin position="1"/>
        <end position="21"/>
    </location>
</feature>
<dbReference type="EMBL" id="JAVHNR010000006">
    <property type="protein sequence ID" value="KAK6339689.1"/>
    <property type="molecule type" value="Genomic_DNA"/>
</dbReference>
<keyword evidence="4" id="KW-1185">Reference proteome</keyword>
<keyword evidence="2" id="KW-0732">Signal</keyword>
<name>A0AAN8MLP7_9PEZI</name>
<feature type="region of interest" description="Disordered" evidence="1">
    <location>
        <begin position="247"/>
        <end position="268"/>
    </location>
</feature>
<proteinExistence type="predicted"/>
<feature type="region of interest" description="Disordered" evidence="1">
    <location>
        <begin position="303"/>
        <end position="339"/>
    </location>
</feature>